<reference evidence="2 3" key="1">
    <citation type="submission" date="2015-04" db="EMBL/GenBank/DDBJ databases">
        <title>Complete genome sequence of Schizopora paradoxa KUC8140, a cosmopolitan wood degrader in East Asia.</title>
        <authorList>
            <consortium name="DOE Joint Genome Institute"/>
            <person name="Min B."/>
            <person name="Park H."/>
            <person name="Jang Y."/>
            <person name="Kim J.-J."/>
            <person name="Kim K.H."/>
            <person name="Pangilinan J."/>
            <person name="Lipzen A."/>
            <person name="Riley R."/>
            <person name="Grigoriev I.V."/>
            <person name="Spatafora J.W."/>
            <person name="Choi I.-G."/>
        </authorList>
    </citation>
    <scope>NUCLEOTIDE SEQUENCE [LARGE SCALE GENOMIC DNA]</scope>
    <source>
        <strain evidence="2 3">KUC8140</strain>
    </source>
</reference>
<gene>
    <name evidence="2" type="ORF">SCHPADRAFT_895103</name>
</gene>
<evidence type="ECO:0000313" key="2">
    <source>
        <dbReference type="EMBL" id="KLO06848.1"/>
    </source>
</evidence>
<dbReference type="EMBL" id="KQ086177">
    <property type="protein sequence ID" value="KLO06848.1"/>
    <property type="molecule type" value="Genomic_DNA"/>
</dbReference>
<dbReference type="AlphaFoldDB" id="A0A0H2RBF9"/>
<proteinExistence type="predicted"/>
<evidence type="ECO:0000313" key="3">
    <source>
        <dbReference type="Proteomes" id="UP000053477"/>
    </source>
</evidence>
<protein>
    <submittedName>
        <fullName evidence="2">Uncharacterized protein</fullName>
    </submittedName>
</protein>
<accession>A0A0H2RBF9</accession>
<feature type="transmembrane region" description="Helical" evidence="1">
    <location>
        <begin position="61"/>
        <end position="83"/>
    </location>
</feature>
<keyword evidence="1" id="KW-0472">Membrane</keyword>
<keyword evidence="3" id="KW-1185">Reference proteome</keyword>
<name>A0A0H2RBF9_9AGAM</name>
<keyword evidence="1" id="KW-0812">Transmembrane</keyword>
<organism evidence="2 3">
    <name type="scientific">Schizopora paradoxa</name>
    <dbReference type="NCBI Taxonomy" id="27342"/>
    <lineage>
        <taxon>Eukaryota</taxon>
        <taxon>Fungi</taxon>
        <taxon>Dikarya</taxon>
        <taxon>Basidiomycota</taxon>
        <taxon>Agaricomycotina</taxon>
        <taxon>Agaricomycetes</taxon>
        <taxon>Hymenochaetales</taxon>
        <taxon>Schizoporaceae</taxon>
        <taxon>Schizopora</taxon>
    </lineage>
</organism>
<dbReference type="InParanoid" id="A0A0H2RBF9"/>
<evidence type="ECO:0000256" key="1">
    <source>
        <dbReference type="SAM" id="Phobius"/>
    </source>
</evidence>
<dbReference type="Proteomes" id="UP000053477">
    <property type="component" value="Unassembled WGS sequence"/>
</dbReference>
<keyword evidence="1" id="KW-1133">Transmembrane helix</keyword>
<sequence>MTTSRQKNNMTSERCQSPSEILNLKPPDTHATLETDFHTSGYAKFEAVSTRSTVMFIMREIQCFFSMLVGGFATSGGLLIMYFGLSRQNIAGSMKSITTFSSFVREILLLMDASLFLQVFQGPSMLIYT</sequence>